<evidence type="ECO:0000313" key="1">
    <source>
        <dbReference type="EMBL" id="QUC19805.1"/>
    </source>
</evidence>
<name>A0A8E5HQI2_USTVR</name>
<dbReference type="EMBL" id="CP072755">
    <property type="protein sequence ID" value="QUC19805.1"/>
    <property type="molecule type" value="Genomic_DNA"/>
</dbReference>
<dbReference type="InterPro" id="IPR019182">
    <property type="entry name" value="Cytochrome_b-c1_su10_fun"/>
</dbReference>
<dbReference type="PANTHER" id="PTHR28254:SF1">
    <property type="entry name" value="CYTOCHROME B-C1 COMPLEX SUBUNIT 10, MITOCHONDRIAL"/>
    <property type="match status" value="1"/>
</dbReference>
<dbReference type="GeneID" id="66064824"/>
<reference evidence="1" key="1">
    <citation type="submission" date="2020-03" db="EMBL/GenBank/DDBJ databases">
        <title>A mixture of massive structural variations and highly conserved coding sequences in Ustilaginoidea virens genome.</title>
        <authorList>
            <person name="Zhang K."/>
            <person name="Zhao Z."/>
            <person name="Zhang Z."/>
            <person name="Li Y."/>
            <person name="Hsiang T."/>
            <person name="Sun W."/>
        </authorList>
    </citation>
    <scope>NUCLEOTIDE SEQUENCE</scope>
    <source>
        <strain evidence="1">UV-8b</strain>
    </source>
</reference>
<dbReference type="OrthoDB" id="2391627at2759"/>
<accession>A0A8E5HQI2</accession>
<evidence type="ECO:0000313" key="2">
    <source>
        <dbReference type="Proteomes" id="UP000027002"/>
    </source>
</evidence>
<dbReference type="KEGG" id="uvi:66064824"/>
<dbReference type="Pfam" id="PF09796">
    <property type="entry name" value="QCR10"/>
    <property type="match status" value="1"/>
</dbReference>
<organism evidence="1 2">
    <name type="scientific">Ustilaginoidea virens</name>
    <name type="common">Rice false smut fungus</name>
    <name type="synonym">Villosiclava virens</name>
    <dbReference type="NCBI Taxonomy" id="1159556"/>
    <lineage>
        <taxon>Eukaryota</taxon>
        <taxon>Fungi</taxon>
        <taxon>Dikarya</taxon>
        <taxon>Ascomycota</taxon>
        <taxon>Pezizomycotina</taxon>
        <taxon>Sordariomycetes</taxon>
        <taxon>Hypocreomycetidae</taxon>
        <taxon>Hypocreales</taxon>
        <taxon>Clavicipitaceae</taxon>
        <taxon>Ustilaginoidea</taxon>
    </lineage>
</organism>
<dbReference type="GO" id="GO:0005739">
    <property type="term" value="C:mitochondrion"/>
    <property type="evidence" value="ECO:0007669"/>
    <property type="project" value="GOC"/>
</dbReference>
<dbReference type="RefSeq" id="XP_042997478.1">
    <property type="nucleotide sequence ID" value="XM_043141544.1"/>
</dbReference>
<dbReference type="GO" id="GO:0006122">
    <property type="term" value="P:mitochondrial electron transport, ubiquinol to cytochrome c"/>
    <property type="evidence" value="ECO:0007669"/>
    <property type="project" value="InterPro"/>
</dbReference>
<keyword evidence="2" id="KW-1185">Reference proteome</keyword>
<protein>
    <submittedName>
        <fullName evidence="1">Uncharacterized protein</fullName>
    </submittedName>
</protein>
<proteinExistence type="predicted"/>
<dbReference type="Proteomes" id="UP000027002">
    <property type="component" value="Chromosome 3"/>
</dbReference>
<dbReference type="PANTHER" id="PTHR28254">
    <property type="entry name" value="CYTOCHROME B-C1 COMPLEX SUBUNIT 10"/>
    <property type="match status" value="1"/>
</dbReference>
<gene>
    <name evidence="1" type="ORF">UV8b_04046</name>
</gene>
<dbReference type="AlphaFoldDB" id="A0A8E5HQI2"/>
<sequence>MVFSTPVRAAEFKSAYGPKYKYQPHINGWSKTTILRKSASFGGAAVVGLFFYVSGIPRVQQDVLQKLPLVGRYFVKEEINPQDNPF</sequence>